<evidence type="ECO:0000313" key="4">
    <source>
        <dbReference type="EMBL" id="TFY63493.1"/>
    </source>
</evidence>
<dbReference type="PROSITE" id="PS51762">
    <property type="entry name" value="GH16_2"/>
    <property type="match status" value="1"/>
</dbReference>
<dbReference type="PANTHER" id="PTHR10963:SF24">
    <property type="entry name" value="GLYCOSIDASE C21B10.07-RELATED"/>
    <property type="match status" value="1"/>
</dbReference>
<dbReference type="SUPFAM" id="SSF49899">
    <property type="entry name" value="Concanavalin A-like lectins/glucanases"/>
    <property type="match status" value="1"/>
</dbReference>
<dbReference type="Gene3D" id="2.60.120.200">
    <property type="match status" value="1"/>
</dbReference>
<dbReference type="AlphaFoldDB" id="A0A4Y9YP63"/>
<reference evidence="4 5" key="1">
    <citation type="submission" date="2019-02" db="EMBL/GenBank/DDBJ databases">
        <title>Genome sequencing of the rare red list fungi Dentipellis fragilis.</title>
        <authorList>
            <person name="Buettner E."/>
            <person name="Kellner H."/>
        </authorList>
    </citation>
    <scope>NUCLEOTIDE SEQUENCE [LARGE SCALE GENOMIC DNA]</scope>
    <source>
        <strain evidence="4 5">DSM 105465</strain>
    </source>
</reference>
<organism evidence="4 5">
    <name type="scientific">Dentipellis fragilis</name>
    <dbReference type="NCBI Taxonomy" id="205917"/>
    <lineage>
        <taxon>Eukaryota</taxon>
        <taxon>Fungi</taxon>
        <taxon>Dikarya</taxon>
        <taxon>Basidiomycota</taxon>
        <taxon>Agaricomycotina</taxon>
        <taxon>Agaricomycetes</taxon>
        <taxon>Russulales</taxon>
        <taxon>Hericiaceae</taxon>
        <taxon>Dentipellis</taxon>
    </lineage>
</organism>
<accession>A0A4Y9YP63</accession>
<dbReference type="EMBL" id="SEOQ01000413">
    <property type="protein sequence ID" value="TFY63493.1"/>
    <property type="molecule type" value="Genomic_DNA"/>
</dbReference>
<feature type="region of interest" description="Disordered" evidence="1">
    <location>
        <begin position="378"/>
        <end position="401"/>
    </location>
</feature>
<dbReference type="Proteomes" id="UP000298327">
    <property type="component" value="Unassembled WGS sequence"/>
</dbReference>
<dbReference type="InterPro" id="IPR050546">
    <property type="entry name" value="Glycosyl_Hydrlase_16"/>
</dbReference>
<dbReference type="InterPro" id="IPR013320">
    <property type="entry name" value="ConA-like_dom_sf"/>
</dbReference>
<comment type="caution">
    <text evidence="4">The sequence shown here is derived from an EMBL/GenBank/DDBJ whole genome shotgun (WGS) entry which is preliminary data.</text>
</comment>
<evidence type="ECO:0000259" key="3">
    <source>
        <dbReference type="PROSITE" id="PS51762"/>
    </source>
</evidence>
<keyword evidence="2" id="KW-0732">Signal</keyword>
<evidence type="ECO:0000256" key="1">
    <source>
        <dbReference type="SAM" id="MobiDB-lite"/>
    </source>
</evidence>
<dbReference type="OrthoDB" id="192832at2759"/>
<feature type="signal peptide" evidence="2">
    <location>
        <begin position="1"/>
        <end position="17"/>
    </location>
</feature>
<dbReference type="Pfam" id="PF26113">
    <property type="entry name" value="GH16_XgeA"/>
    <property type="match status" value="2"/>
</dbReference>
<dbReference type="InterPro" id="IPR000757">
    <property type="entry name" value="Beta-glucanase-like"/>
</dbReference>
<feature type="chain" id="PRO_5021300253" description="GH16 domain-containing protein" evidence="2">
    <location>
        <begin position="18"/>
        <end position="432"/>
    </location>
</feature>
<feature type="domain" description="GH16" evidence="3">
    <location>
        <begin position="15"/>
        <end position="308"/>
    </location>
</feature>
<dbReference type="GO" id="GO:0004553">
    <property type="term" value="F:hydrolase activity, hydrolyzing O-glycosyl compounds"/>
    <property type="evidence" value="ECO:0007669"/>
    <property type="project" value="InterPro"/>
</dbReference>
<gene>
    <name evidence="4" type="ORF">EVG20_g6292</name>
</gene>
<protein>
    <recommendedName>
        <fullName evidence="3">GH16 domain-containing protein</fullName>
    </recommendedName>
</protein>
<evidence type="ECO:0000313" key="5">
    <source>
        <dbReference type="Proteomes" id="UP000298327"/>
    </source>
</evidence>
<dbReference type="GO" id="GO:0009251">
    <property type="term" value="P:glucan catabolic process"/>
    <property type="evidence" value="ECO:0007669"/>
    <property type="project" value="TreeGrafter"/>
</dbReference>
<sequence length="432" mass="46304">MRNLLVLLLPLLSVASAYDLVREYSGQTFFDRWDFYGNWDNLTLGDVWWQDRNTATQQRLAYINDNGRAVMRVDNSSNVPFNEKRNSIRITSQDTYGVGSLWIIDLTHIPFGCSVWPAFWTKGPLWPDNGEIDIIEAINVRAVPVPVLVPYRHPVLTSDTQIGHEPQSTGSQGPTDCSLGSGCVVSETKPNSFNEGFAQAGGGVFATQFDVSGIFMWYWSVRHSFMVLSSEDNTDADWGAWGFQRADIPASIQQATSTSSIDISQWGTPSASFPASGCNIPQYFTAQNLVFDITLCGVWAGVPSIYTPACGHSGSTGLCYNDNVVGPGSPKYDDAYFEINYVRAYSTGPSSTPTPIATGAANSPNGVAVTVTSGAGVSTTAADPAGPTTTTTTNDAGATRGSNGSAKLLEWKELGLLAVSLVGLVSSVLVLV</sequence>
<evidence type="ECO:0000256" key="2">
    <source>
        <dbReference type="SAM" id="SignalP"/>
    </source>
</evidence>
<feature type="compositionally biased region" description="Low complexity" evidence="1">
    <location>
        <begin position="378"/>
        <end position="399"/>
    </location>
</feature>
<dbReference type="STRING" id="205917.A0A4Y9YP63"/>
<dbReference type="PANTHER" id="PTHR10963">
    <property type="entry name" value="GLYCOSYL HYDROLASE-RELATED"/>
    <property type="match status" value="1"/>
</dbReference>
<name>A0A4Y9YP63_9AGAM</name>
<keyword evidence="5" id="KW-1185">Reference proteome</keyword>
<proteinExistence type="predicted"/>